<dbReference type="Gene3D" id="1.25.10.10">
    <property type="entry name" value="Leucine-rich Repeat Variant"/>
    <property type="match status" value="1"/>
</dbReference>
<dbReference type="InterPro" id="IPR011989">
    <property type="entry name" value="ARM-like"/>
</dbReference>
<dbReference type="SUPFAM" id="SSF48371">
    <property type="entry name" value="ARM repeat"/>
    <property type="match status" value="1"/>
</dbReference>
<comment type="caution">
    <text evidence="1">The sequence shown here is derived from an EMBL/GenBank/DDBJ whole genome shotgun (WGS) entry which is preliminary data.</text>
</comment>
<evidence type="ECO:0000313" key="2">
    <source>
        <dbReference type="Proteomes" id="UP000252733"/>
    </source>
</evidence>
<dbReference type="Proteomes" id="UP000252733">
    <property type="component" value="Unassembled WGS sequence"/>
</dbReference>
<name>A0A368VCA8_9BACT</name>
<reference evidence="1 2" key="1">
    <citation type="submission" date="2018-07" db="EMBL/GenBank/DDBJ databases">
        <title>Freshwater and sediment microbial communities from various areas in North America, analyzing microbe dynamics in response to fracking.</title>
        <authorList>
            <person name="Lamendella R."/>
        </authorList>
    </citation>
    <scope>NUCLEOTIDE SEQUENCE [LARGE SCALE GENOMIC DNA]</scope>
    <source>
        <strain evidence="1 2">160A</strain>
    </source>
</reference>
<protein>
    <submittedName>
        <fullName evidence="1">HEAT repeat protein</fullName>
    </submittedName>
</protein>
<organism evidence="1 2">
    <name type="scientific">Marinilabilia salmonicolor</name>
    <dbReference type="NCBI Taxonomy" id="989"/>
    <lineage>
        <taxon>Bacteria</taxon>
        <taxon>Pseudomonadati</taxon>
        <taxon>Bacteroidota</taxon>
        <taxon>Bacteroidia</taxon>
        <taxon>Marinilabiliales</taxon>
        <taxon>Marinilabiliaceae</taxon>
        <taxon>Marinilabilia</taxon>
    </lineage>
</organism>
<accession>A0A368VCA8</accession>
<evidence type="ECO:0000313" key="1">
    <source>
        <dbReference type="EMBL" id="RCW38323.1"/>
    </source>
</evidence>
<proteinExistence type="predicted"/>
<sequence>MMTFAGNSTAQNEGPEYVNTIFRTVATHKFHPLNEENSMTYDRNLDKAGIGNLDNEDWKIRLLAVRDLVRAKTQGHDIFAGLEHPSPHVRQITAKALGITRSRDKMDQLAQLAREDAVAMVRAQAIMALG</sequence>
<dbReference type="Pfam" id="PF13646">
    <property type="entry name" value="HEAT_2"/>
    <property type="match status" value="1"/>
</dbReference>
<dbReference type="InterPro" id="IPR016024">
    <property type="entry name" value="ARM-type_fold"/>
</dbReference>
<dbReference type="EMBL" id="QPIZ01000004">
    <property type="protein sequence ID" value="RCW38323.1"/>
    <property type="molecule type" value="Genomic_DNA"/>
</dbReference>
<keyword evidence="2" id="KW-1185">Reference proteome</keyword>
<gene>
    <name evidence="1" type="ORF">DFO77_10481</name>
</gene>
<dbReference type="AlphaFoldDB" id="A0A368VCA8"/>